<dbReference type="OrthoDB" id="9772751at2"/>
<reference evidence="3 4" key="1">
    <citation type="submission" date="2017-04" db="EMBL/GenBank/DDBJ databases">
        <authorList>
            <person name="Afonso C.L."/>
            <person name="Miller P.J."/>
            <person name="Scott M.A."/>
            <person name="Spackman E."/>
            <person name="Goraichik I."/>
            <person name="Dimitrov K.M."/>
            <person name="Suarez D.L."/>
            <person name="Swayne D.E."/>
        </authorList>
    </citation>
    <scope>NUCLEOTIDE SEQUENCE [LARGE SCALE GENOMIC DNA]</scope>
    <source>
        <strain evidence="3 4">DSM 12816</strain>
    </source>
</reference>
<dbReference type="InterPro" id="IPR029063">
    <property type="entry name" value="SAM-dependent_MTases_sf"/>
</dbReference>
<dbReference type="Pfam" id="PF13578">
    <property type="entry name" value="Methyltransf_24"/>
    <property type="match status" value="1"/>
</dbReference>
<keyword evidence="3" id="KW-0489">Methyltransferase</keyword>
<dbReference type="Gene3D" id="3.40.50.150">
    <property type="entry name" value="Vaccinia Virus protein VP39"/>
    <property type="match status" value="2"/>
</dbReference>
<dbReference type="CDD" id="cd02440">
    <property type="entry name" value="AdoMet_MTases"/>
    <property type="match status" value="2"/>
</dbReference>
<gene>
    <name evidence="3" type="ORF">SAMN02745168_1148</name>
</gene>
<dbReference type="GO" id="GO:0008757">
    <property type="term" value="F:S-adenosylmethionine-dependent methyltransferase activity"/>
    <property type="evidence" value="ECO:0007669"/>
    <property type="project" value="InterPro"/>
</dbReference>
<dbReference type="AlphaFoldDB" id="A0A1W1ZIB3"/>
<evidence type="ECO:0000259" key="2">
    <source>
        <dbReference type="Pfam" id="PF08241"/>
    </source>
</evidence>
<evidence type="ECO:0000313" key="3">
    <source>
        <dbReference type="EMBL" id="SMC48305.1"/>
    </source>
</evidence>
<dbReference type="SUPFAM" id="SSF53335">
    <property type="entry name" value="S-adenosyl-L-methionine-dependent methyltransferases"/>
    <property type="match status" value="2"/>
</dbReference>
<accession>A0A1W1ZIB3</accession>
<keyword evidence="4" id="KW-1185">Reference proteome</keyword>
<keyword evidence="3" id="KW-0808">Transferase</keyword>
<feature type="region of interest" description="Disordered" evidence="1">
    <location>
        <begin position="199"/>
        <end position="230"/>
    </location>
</feature>
<dbReference type="Proteomes" id="UP000192790">
    <property type="component" value="Unassembled WGS sequence"/>
</dbReference>
<dbReference type="STRING" id="1122930.SAMN02745168_1148"/>
<dbReference type="InterPro" id="IPR013216">
    <property type="entry name" value="Methyltransf_11"/>
</dbReference>
<dbReference type="Pfam" id="PF08241">
    <property type="entry name" value="Methyltransf_11"/>
    <property type="match status" value="1"/>
</dbReference>
<sequence length="458" mass="51579">MHESSRENMRVFIEKYVRGGTRLLDVGSREVDGQSGSSYRGLLAGMDVEYTGCDMDPGQNVDVVLRRPYAWSELPAGSFDYVVSGQMLEHAEFPWLTLLEIHRVLRPGGICCVIAPSAGFMHNYPLDCYRYYPDGMVALAHTAHLQVLEAYTNWSYEGYPWLDPVWKDTVLIARKEKKLLRNWAAGVKRAAYHAVSPRSLGPVSRTSLNSSGPGCPPPSESRPAPSSDEAQQRDLFRRLTAGKPLNDLERFFGEEEHLPIYKCLNYFDVYDRYFSRYRGSPVTILEIGVAGGGSLQMWKNYFGPLSRVVGVDIDPECKKREEAGIEIFIGDQRDRDFWRALKAAVPRVDILLDDGGHTMEQQAVAFEEMFPHLAPDGLYLCEDLHTSYRPGYGGGYLRPGTFVERAKALVDSLNAWHSETPALRPDVYTRSIRGLHFYDGIVVVEKGSRTGPPDILRI</sequence>
<dbReference type="RefSeq" id="WP_159448018.1">
    <property type="nucleotide sequence ID" value="NZ_FWXW01000002.1"/>
</dbReference>
<evidence type="ECO:0000313" key="4">
    <source>
        <dbReference type="Proteomes" id="UP000192790"/>
    </source>
</evidence>
<feature type="domain" description="Methyltransferase type 11" evidence="2">
    <location>
        <begin position="73"/>
        <end position="112"/>
    </location>
</feature>
<evidence type="ECO:0000256" key="1">
    <source>
        <dbReference type="SAM" id="MobiDB-lite"/>
    </source>
</evidence>
<name>A0A1W1ZIB3_9FIRM</name>
<dbReference type="GO" id="GO:0032259">
    <property type="term" value="P:methylation"/>
    <property type="evidence" value="ECO:0007669"/>
    <property type="project" value="UniProtKB-KW"/>
</dbReference>
<organism evidence="3 4">
    <name type="scientific">Papillibacter cinnamivorans DSM 12816</name>
    <dbReference type="NCBI Taxonomy" id="1122930"/>
    <lineage>
        <taxon>Bacteria</taxon>
        <taxon>Bacillati</taxon>
        <taxon>Bacillota</taxon>
        <taxon>Clostridia</taxon>
        <taxon>Eubacteriales</taxon>
        <taxon>Oscillospiraceae</taxon>
        <taxon>Papillibacter</taxon>
    </lineage>
</organism>
<dbReference type="EMBL" id="FWXW01000002">
    <property type="protein sequence ID" value="SMC48305.1"/>
    <property type="molecule type" value="Genomic_DNA"/>
</dbReference>
<protein>
    <submittedName>
        <fullName evidence="3">Methyltransferase domain-containing protein</fullName>
    </submittedName>
</protein>
<proteinExistence type="predicted"/>